<feature type="transmembrane region" description="Helical" evidence="1">
    <location>
        <begin position="6"/>
        <end position="27"/>
    </location>
</feature>
<evidence type="ECO:0000256" key="1">
    <source>
        <dbReference type="SAM" id="Phobius"/>
    </source>
</evidence>
<evidence type="ECO:0000313" key="3">
    <source>
        <dbReference type="Proteomes" id="UP000183203"/>
    </source>
</evidence>
<protein>
    <submittedName>
        <fullName evidence="2">Uncharacterized protein</fullName>
    </submittedName>
</protein>
<reference evidence="2 3" key="1">
    <citation type="submission" date="2016-09" db="EMBL/GenBank/DDBJ databases">
        <authorList>
            <person name="Capua I."/>
            <person name="De Benedictis P."/>
            <person name="Joannis T."/>
            <person name="Lombin L.H."/>
            <person name="Cattoli G."/>
        </authorList>
    </citation>
    <scope>NUCLEOTIDE SEQUENCE [LARGE SCALE GENOMIC DNA]</scope>
    <source>
        <strain evidence="2 3">NIO-1002</strain>
    </source>
</reference>
<evidence type="ECO:0000313" key="2">
    <source>
        <dbReference type="EMBL" id="SDB93184.1"/>
    </source>
</evidence>
<keyword evidence="1" id="KW-0472">Membrane</keyword>
<dbReference type="Proteomes" id="UP000183203">
    <property type="component" value="Unassembled WGS sequence"/>
</dbReference>
<dbReference type="OrthoDB" id="5116787at2"/>
<dbReference type="AlphaFoldDB" id="A0A1G6HG89"/>
<organism evidence="2 3">
    <name type="scientific">Microbacterium enclense</name>
    <dbReference type="NCBI Taxonomy" id="993073"/>
    <lineage>
        <taxon>Bacteria</taxon>
        <taxon>Bacillati</taxon>
        <taxon>Actinomycetota</taxon>
        <taxon>Actinomycetes</taxon>
        <taxon>Micrococcales</taxon>
        <taxon>Microbacteriaceae</taxon>
        <taxon>Microbacterium</taxon>
    </lineage>
</organism>
<keyword evidence="1" id="KW-1133">Transmembrane helix</keyword>
<gene>
    <name evidence="2" type="ORF">SAMN05216418_1155</name>
</gene>
<dbReference type="STRING" id="993073.AS029_04530"/>
<proteinExistence type="predicted"/>
<sequence length="165" mass="18410">MDGLQWWGDLPTWVSTGAIGFAALTYFGDRRKRAHDREVEEKSQANRLTAWVVTDAAAKPRVSGVLIANDSGATFHSIEIVATMHKQTQPPIKLVTLPPGRLFVALNRERGVGRIAWDLGILPNEYAGALRPYTVSDGYVMESMEFSDALGRRWRTDSRAVLQRL</sequence>
<name>A0A1G6HG89_9MICO</name>
<keyword evidence="1" id="KW-0812">Transmembrane</keyword>
<accession>A0A1G6HG89</accession>
<dbReference type="EMBL" id="FMYG01000002">
    <property type="protein sequence ID" value="SDB93184.1"/>
    <property type="molecule type" value="Genomic_DNA"/>
</dbReference>
<dbReference type="RefSeq" id="WP_139168017.1">
    <property type="nucleotide sequence ID" value="NZ_FMYG01000002.1"/>
</dbReference>